<feature type="region of interest" description="Disordered" evidence="4">
    <location>
        <begin position="574"/>
        <end position="600"/>
    </location>
</feature>
<evidence type="ECO:0000313" key="7">
    <source>
        <dbReference type="Proteomes" id="UP000747110"/>
    </source>
</evidence>
<accession>A0A8J4CIL1</accession>
<keyword evidence="7" id="KW-1185">Reference proteome</keyword>
<organism evidence="6 7">
    <name type="scientific">Volvox reticuliferus</name>
    <dbReference type="NCBI Taxonomy" id="1737510"/>
    <lineage>
        <taxon>Eukaryota</taxon>
        <taxon>Viridiplantae</taxon>
        <taxon>Chlorophyta</taxon>
        <taxon>core chlorophytes</taxon>
        <taxon>Chlorophyceae</taxon>
        <taxon>CS clade</taxon>
        <taxon>Chlamydomonadales</taxon>
        <taxon>Volvocaceae</taxon>
        <taxon>Volvox</taxon>
    </lineage>
</organism>
<feature type="compositionally biased region" description="Low complexity" evidence="4">
    <location>
        <begin position="586"/>
        <end position="596"/>
    </location>
</feature>
<name>A0A8J4CIL1_9CHLO</name>
<keyword evidence="1 3" id="KW-0813">Transport</keyword>
<dbReference type="PANTHER" id="PTHR14146">
    <property type="entry name" value="EXOCYST COMPLEX COMPONENT 4"/>
    <property type="match status" value="1"/>
</dbReference>
<feature type="compositionally biased region" description="Gly residues" evidence="4">
    <location>
        <begin position="1109"/>
        <end position="1118"/>
    </location>
</feature>
<dbReference type="GO" id="GO:0015031">
    <property type="term" value="P:protein transport"/>
    <property type="evidence" value="ECO:0007669"/>
    <property type="project" value="UniProtKB-KW"/>
</dbReference>
<comment type="caution">
    <text evidence="6">The sequence shown here is derived from an EMBL/GenBank/DDBJ whole genome shotgun (WGS) entry which is preliminary data.</text>
</comment>
<dbReference type="GO" id="GO:0006612">
    <property type="term" value="P:protein targeting to membrane"/>
    <property type="evidence" value="ECO:0007669"/>
    <property type="project" value="UniProtKB-UniRule"/>
</dbReference>
<dbReference type="GO" id="GO:0006893">
    <property type="term" value="P:Golgi to plasma membrane transport"/>
    <property type="evidence" value="ECO:0007669"/>
    <property type="project" value="TreeGrafter"/>
</dbReference>
<proteinExistence type="inferred from homology"/>
<evidence type="ECO:0000256" key="2">
    <source>
        <dbReference type="ARBA" id="ARBA00022483"/>
    </source>
</evidence>
<protein>
    <recommendedName>
        <fullName evidence="3">Exocyst complex component Sec8</fullName>
    </recommendedName>
</protein>
<reference evidence="6" key="1">
    <citation type="journal article" date="2021" name="Proc. Natl. Acad. Sci. U.S.A.">
        <title>Three genomes in the algal genus Volvox reveal the fate of a haploid sex-determining region after a transition to homothallism.</title>
        <authorList>
            <person name="Yamamoto K."/>
            <person name="Hamaji T."/>
            <person name="Kawai-Toyooka H."/>
            <person name="Matsuzaki R."/>
            <person name="Takahashi F."/>
            <person name="Nishimura Y."/>
            <person name="Kawachi M."/>
            <person name="Noguchi H."/>
            <person name="Minakuchi Y."/>
            <person name="Umen J.G."/>
            <person name="Toyoda A."/>
            <person name="Nozaki H."/>
        </authorList>
    </citation>
    <scope>NUCLEOTIDE SEQUENCE</scope>
    <source>
        <strain evidence="6">NIES-3786</strain>
    </source>
</reference>
<evidence type="ECO:0000259" key="5">
    <source>
        <dbReference type="Pfam" id="PF04048"/>
    </source>
</evidence>
<evidence type="ECO:0000256" key="4">
    <source>
        <dbReference type="SAM" id="MobiDB-lite"/>
    </source>
</evidence>
<dbReference type="InterPro" id="IPR039682">
    <property type="entry name" value="Sec8/EXOC4"/>
</dbReference>
<evidence type="ECO:0000313" key="6">
    <source>
        <dbReference type="EMBL" id="GIL80894.1"/>
    </source>
</evidence>
<sequence>MAGVREQMEGGTRQQSLVDWEAVDEEIKSVPAEYREVLFHPLKHVVEVFSAPDPQGLMQELRDSYERLGYQLDAVVEGYHTGFARSIQNYSQILHLFQESKEQVDSLKRSLADAAKQLGAQSRYLNSQWCKTVSLESALRLLADIRTVVEVPSRVDAALTARDWPRAVSCLLEGATLLAHEELRRVGALRKLRSDMVSLAGWIQDQMMDELTARIFSGSRASTSAAIAGGAVGLPGASGRMVLGNARAGGGGRGAAVLALSDSSHGTRLRGDLAAGRQAPGWRRKGPEPAYKLVTETLKNSRSASLELRNALTMGSGSLPGPGPGGTATLGGAAATVAASAAGVGAVAGGAAGGGGVGGGDIAVDVNSAMQHVTTRELVACLAQVDGVVEAKQHVEQKAQSEMRVLIRRSMEAFAAQAGVHAGSGEHGVGALIGGGGGVGATSGPSRSPAQRVLAQRLVSYVAGACVQALGRLQHVLQELANAPATTQSSALDVLVTQRQGGEGLGGGGGGSGGARESLRDGLLRRRHRGPGGVGGGGLTARERAAYLKEEYQKMWDAMQEEFQQLLADLLQVGGGRGRPTRRPGRGPTRQGVADGAAGGGGGQEYGALGGVRSLLSDLNPVHFLEQLAALAERTADLAESALGGGAGGGGPGPGGGTPQGARPQPQPPQQQQQTQPQQQQQQKLPAPRRPPGSGRLTFGFDVTIPGLSGDQAQIGAVGALRSRDNDARGYTSLLQRALGDSPGSVYLLPDVYLPVLRLISGAEELLRLPPDLQGTAAGGGGGAANGPATSSLPPSISSSPSGPPLVSSWIQHYLDEVVLEQLLPQVWVELRGRCTAALEDAEAFRAQVGFSAAAASAATLETAAGGAATAPAGSGGAAASATTVSAISLRSVVPIARFIEVVLQELMASAAALPPFTSAFLAIAERILDRMLGAFMHVVRLLSADCPSTRLVSRSDVCLAMAAEGDALLLREPVAFAPQPNALPGAAAAATATAAGGGSGTSASASDLVGFLVSLRSQERPVLVPPQVRPLGTGGGGRGSGYGFAADGDTAEVELQYFAMRERPVGHERLVFGQGGSDRAVHLAAMSESLDYVAEAVIRLTANVANEAGGGGSGPQRGGDLRRGSNRAAQHLQPGAAIVPDLLLPAVQSYKALSGHCCRLLRLEALLLVGSHLAPVAATSHVCEEVDSMELHPSLGALTRAALRSSEDLTPFLQPAKRAYVLGPIAVAAARGIMWLLPAIHDISSLGVERMIRALSLLQPPLTSLVDIESSSGAVAAIAASGARAAGAAGAGGGASAAAASGTATGNAAVAAAAAAAALATAVPTVSGPGPSAGVLAALLVQPETRGERGRAFDKARTYYGLLLVPPDEVVRAATERPGRFLYAEWMALLQARVPHRTVTDLALGGLQRCLDRAYGLTPGAKVAEVVGAVVGAVQAPAERLGDVLLEGLVAGKDALLEGLVAGRDTLVAGVRVPAQTLQRVFKRIGAGARGGAAARSGAISGNGGDGGVEVGSNLYRQSTDKGR</sequence>
<feature type="domain" description="Exocyst complex component Sec8 N-terminal" evidence="5">
    <location>
        <begin position="25"/>
        <end position="157"/>
    </location>
</feature>
<dbReference type="InterPro" id="IPR007191">
    <property type="entry name" value="Sec8_exocyst_N"/>
</dbReference>
<gene>
    <name evidence="6" type="ORF">Vretifemale_9881</name>
</gene>
<feature type="region of interest" description="Disordered" evidence="4">
    <location>
        <begin position="641"/>
        <end position="701"/>
    </location>
</feature>
<keyword evidence="2 3" id="KW-0268">Exocytosis</keyword>
<feature type="compositionally biased region" description="Low complexity" evidence="4">
    <location>
        <begin position="786"/>
        <end position="800"/>
    </location>
</feature>
<keyword evidence="3" id="KW-0653">Protein transport</keyword>
<dbReference type="Pfam" id="PF04048">
    <property type="entry name" value="Sec8_N"/>
    <property type="match status" value="1"/>
</dbReference>
<dbReference type="PANTHER" id="PTHR14146:SF0">
    <property type="entry name" value="EXOCYST COMPLEX COMPONENT 4"/>
    <property type="match status" value="1"/>
</dbReference>
<feature type="region of interest" description="Disordered" evidence="4">
    <location>
        <begin position="777"/>
        <end position="800"/>
    </location>
</feature>
<comment type="function">
    <text evidence="3">Component of the exocyst complex involved in the docking of exocytic vesicles with fusion sites on the plasma membrane.</text>
</comment>
<dbReference type="Proteomes" id="UP000747110">
    <property type="component" value="Unassembled WGS sequence"/>
</dbReference>
<dbReference type="GO" id="GO:0090522">
    <property type="term" value="P:vesicle tethering involved in exocytosis"/>
    <property type="evidence" value="ECO:0007669"/>
    <property type="project" value="UniProtKB-UniRule"/>
</dbReference>
<feature type="compositionally biased region" description="Gly residues" evidence="4">
    <location>
        <begin position="643"/>
        <end position="659"/>
    </location>
</feature>
<dbReference type="EMBL" id="BNCP01000020">
    <property type="protein sequence ID" value="GIL80894.1"/>
    <property type="molecule type" value="Genomic_DNA"/>
</dbReference>
<comment type="similarity">
    <text evidence="3">Belongs to the SEC8 family.</text>
</comment>
<dbReference type="OrthoDB" id="272977at2759"/>
<dbReference type="GO" id="GO:0000145">
    <property type="term" value="C:exocyst"/>
    <property type="evidence" value="ECO:0007669"/>
    <property type="project" value="UniProtKB-UniRule"/>
</dbReference>
<feature type="compositionally biased region" description="Low complexity" evidence="4">
    <location>
        <begin position="660"/>
        <end position="686"/>
    </location>
</feature>
<dbReference type="GO" id="GO:0006904">
    <property type="term" value="P:vesicle docking involved in exocytosis"/>
    <property type="evidence" value="ECO:0007669"/>
    <property type="project" value="InterPro"/>
</dbReference>
<evidence type="ECO:0000256" key="1">
    <source>
        <dbReference type="ARBA" id="ARBA00022448"/>
    </source>
</evidence>
<evidence type="ECO:0000256" key="3">
    <source>
        <dbReference type="RuleBase" id="RU367079"/>
    </source>
</evidence>
<feature type="region of interest" description="Disordered" evidence="4">
    <location>
        <begin position="1106"/>
        <end position="1128"/>
    </location>
</feature>